<comment type="pathway">
    <text evidence="1">Carbohydrate degradation; glycolysis; D-glyceraldehyde 3-phosphate and glycerone phosphate from D-glucose: step 2/4.</text>
</comment>
<feature type="domain" description="Glucose-6-phosphate isomerase prokaryote" evidence="7">
    <location>
        <begin position="8"/>
        <end position="165"/>
    </location>
</feature>
<dbReference type="AlphaFoldDB" id="A0A0G1IES0"/>
<dbReference type="SUPFAM" id="SSF51182">
    <property type="entry name" value="RmlC-like cupins"/>
    <property type="match status" value="1"/>
</dbReference>
<dbReference type="InterPro" id="IPR011051">
    <property type="entry name" value="RmlC_Cupin_sf"/>
</dbReference>
<dbReference type="Pfam" id="PF06560">
    <property type="entry name" value="GPI"/>
    <property type="match status" value="1"/>
</dbReference>
<dbReference type="GO" id="GO:0005737">
    <property type="term" value="C:cytoplasm"/>
    <property type="evidence" value="ECO:0007669"/>
    <property type="project" value="InterPro"/>
</dbReference>
<sequence>MMNPDVSQRMAQDMKPVLFQPKDLKTENNDVFYTVYRNLGAVPELARYDITVIPARKVGQEFSKTFGHYHRGPQSDLYEVLDGHAYFLTQRYENNPADIKEAYIIEAAAGEKAVTPPNFAHLAINIGDKDLVLANWVGFVEYDYETIKKYAGGCYYVLDGGNNIEFEKNPNYKSVPELKKLKQRDIPELGIKNGAEYPIWNLKTPPAGGPKKLDWLAHPEKYQELLTIKNLYEEI</sequence>
<name>A0A0G1IES0_9BACT</name>
<evidence type="ECO:0000256" key="2">
    <source>
        <dbReference type="ARBA" id="ARBA00006542"/>
    </source>
</evidence>
<keyword evidence="4" id="KW-0312">Gluconeogenesis</keyword>
<evidence type="ECO:0000256" key="3">
    <source>
        <dbReference type="ARBA" id="ARBA00011952"/>
    </source>
</evidence>
<dbReference type="UniPathway" id="UPA00109">
    <property type="reaction ID" value="UER00181"/>
</dbReference>
<evidence type="ECO:0000313" key="8">
    <source>
        <dbReference type="EMBL" id="KKT57695.1"/>
    </source>
</evidence>
<dbReference type="GO" id="GO:0004347">
    <property type="term" value="F:glucose-6-phosphate isomerase activity"/>
    <property type="evidence" value="ECO:0007669"/>
    <property type="project" value="UniProtKB-EC"/>
</dbReference>
<protein>
    <recommendedName>
        <fullName evidence="3">glucose-6-phosphate isomerase</fullName>
        <ecNumber evidence="3">5.3.1.9</ecNumber>
    </recommendedName>
</protein>
<dbReference type="GO" id="GO:0006096">
    <property type="term" value="P:glycolytic process"/>
    <property type="evidence" value="ECO:0007669"/>
    <property type="project" value="UniProtKB-UniPathway"/>
</dbReference>
<comment type="catalytic activity">
    <reaction evidence="6">
        <text>alpha-D-glucose 6-phosphate = beta-D-fructose 6-phosphate</text>
        <dbReference type="Rhea" id="RHEA:11816"/>
        <dbReference type="ChEBI" id="CHEBI:57634"/>
        <dbReference type="ChEBI" id="CHEBI:58225"/>
        <dbReference type="EC" id="5.3.1.9"/>
    </reaction>
</comment>
<organism evidence="8 9">
    <name type="scientific">Candidatus Giovannonibacteria bacterium GW2011_GWB1_44_23</name>
    <dbReference type="NCBI Taxonomy" id="1618652"/>
    <lineage>
        <taxon>Bacteria</taxon>
        <taxon>Candidatus Giovannoniibacteriota</taxon>
    </lineage>
</organism>
<evidence type="ECO:0000256" key="4">
    <source>
        <dbReference type="ARBA" id="ARBA00022432"/>
    </source>
</evidence>
<proteinExistence type="inferred from homology"/>
<dbReference type="EMBL" id="LCIN01000002">
    <property type="protein sequence ID" value="KKT57695.1"/>
    <property type="molecule type" value="Genomic_DNA"/>
</dbReference>
<dbReference type="CDD" id="cd02218">
    <property type="entry name" value="cupin_PGI"/>
    <property type="match status" value="1"/>
</dbReference>
<accession>A0A0G1IES0</accession>
<keyword evidence="8" id="KW-0413">Isomerase</keyword>
<dbReference type="GO" id="GO:0006094">
    <property type="term" value="P:gluconeogenesis"/>
    <property type="evidence" value="ECO:0007669"/>
    <property type="project" value="UniProtKB-KW"/>
</dbReference>
<dbReference type="Gene3D" id="2.60.120.10">
    <property type="entry name" value="Jelly Rolls"/>
    <property type="match status" value="1"/>
</dbReference>
<dbReference type="InterPro" id="IPR014710">
    <property type="entry name" value="RmlC-like_jellyroll"/>
</dbReference>
<dbReference type="EC" id="5.3.1.9" evidence="3"/>
<keyword evidence="5" id="KW-0324">Glycolysis</keyword>
<evidence type="ECO:0000313" key="9">
    <source>
        <dbReference type="Proteomes" id="UP000033977"/>
    </source>
</evidence>
<evidence type="ECO:0000256" key="1">
    <source>
        <dbReference type="ARBA" id="ARBA00004926"/>
    </source>
</evidence>
<comment type="similarity">
    <text evidence="2">Belongs to the archaeal-type GPI family.</text>
</comment>
<evidence type="ECO:0000256" key="6">
    <source>
        <dbReference type="ARBA" id="ARBA00029321"/>
    </source>
</evidence>
<evidence type="ECO:0000256" key="5">
    <source>
        <dbReference type="ARBA" id="ARBA00023152"/>
    </source>
</evidence>
<dbReference type="Proteomes" id="UP000033977">
    <property type="component" value="Unassembled WGS sequence"/>
</dbReference>
<reference evidence="8 9" key="1">
    <citation type="journal article" date="2015" name="Nature">
        <title>rRNA introns, odd ribosomes, and small enigmatic genomes across a large radiation of phyla.</title>
        <authorList>
            <person name="Brown C.T."/>
            <person name="Hug L.A."/>
            <person name="Thomas B.C."/>
            <person name="Sharon I."/>
            <person name="Castelle C.J."/>
            <person name="Singh A."/>
            <person name="Wilkins M.J."/>
            <person name="Williams K.H."/>
            <person name="Banfield J.F."/>
        </authorList>
    </citation>
    <scope>NUCLEOTIDE SEQUENCE [LARGE SCALE GENOMIC DNA]</scope>
</reference>
<dbReference type="InterPro" id="IPR010551">
    <property type="entry name" value="G6P_isomerase_prok"/>
</dbReference>
<comment type="caution">
    <text evidence="8">The sequence shown here is derived from an EMBL/GenBank/DDBJ whole genome shotgun (WGS) entry which is preliminary data.</text>
</comment>
<evidence type="ECO:0000259" key="7">
    <source>
        <dbReference type="Pfam" id="PF06560"/>
    </source>
</evidence>
<gene>
    <name evidence="8" type="ORF">UW49_C0002G0091</name>
</gene>